<dbReference type="PANTHER" id="PTHR10443:SF12">
    <property type="entry name" value="DIPEPTIDASE"/>
    <property type="match status" value="1"/>
</dbReference>
<sequence length="408" mass="43620">MPKKTDRHRPEPTSHTEPDLAKAKAVSIACGRRRFLIGLGALASAPLWPALRSAEAKAPAAAHWPGYADAMVIDALGGPGEYAAEPYAALSDKALADVRASGLSAVNVTVSGVGSYAKNPDETIRNIAYWNAQIAAHPDRLMLVRTAEQLALAKASGRLGLIYGFQDATPIGEDLDQVERFDQFGVRVFQLTYNRRNLVGDGCLEPGNAGLSRFGYALVEKLNEQRLLIDLAHGGERTTREAIARSNGPVAISHTGCAALAALPRNKTDTELRELAAKGGVAGIYLMPFLRIKGQPTADDLIAHIEHAINVCGEDHVGIGSDGTLSPIDFNDEFRRKHAADVADRRARGISAPGEEPDVYTFLPDLNSADRLDTLAGLLARRGHSDARIAKILGGNFARLFATAWSPA</sequence>
<dbReference type="GO" id="GO:0006508">
    <property type="term" value="P:proteolysis"/>
    <property type="evidence" value="ECO:0007669"/>
    <property type="project" value="InterPro"/>
</dbReference>
<organism evidence="2 3">
    <name type="scientific">Dokdonella immobilis</name>
    <dbReference type="NCBI Taxonomy" id="578942"/>
    <lineage>
        <taxon>Bacteria</taxon>
        <taxon>Pseudomonadati</taxon>
        <taxon>Pseudomonadota</taxon>
        <taxon>Gammaproteobacteria</taxon>
        <taxon>Lysobacterales</taxon>
        <taxon>Rhodanobacteraceae</taxon>
        <taxon>Dokdonella</taxon>
    </lineage>
</organism>
<dbReference type="InterPro" id="IPR006311">
    <property type="entry name" value="TAT_signal"/>
</dbReference>
<feature type="compositionally biased region" description="Basic and acidic residues" evidence="1">
    <location>
        <begin position="8"/>
        <end position="20"/>
    </location>
</feature>
<dbReference type="InterPro" id="IPR008257">
    <property type="entry name" value="Pept_M19"/>
</dbReference>
<feature type="region of interest" description="Disordered" evidence="1">
    <location>
        <begin position="1"/>
        <end position="20"/>
    </location>
</feature>
<proteinExistence type="predicted"/>
<dbReference type="OrthoDB" id="9804920at2"/>
<dbReference type="InterPro" id="IPR032466">
    <property type="entry name" value="Metal_Hydrolase"/>
</dbReference>
<dbReference type="GO" id="GO:0070573">
    <property type="term" value="F:metallodipeptidase activity"/>
    <property type="evidence" value="ECO:0007669"/>
    <property type="project" value="InterPro"/>
</dbReference>
<dbReference type="AlphaFoldDB" id="A0A1I4X3E8"/>
<dbReference type="Gene3D" id="3.20.20.140">
    <property type="entry name" value="Metal-dependent hydrolases"/>
    <property type="match status" value="1"/>
</dbReference>
<dbReference type="EMBL" id="FOVF01000007">
    <property type="protein sequence ID" value="SFN20162.1"/>
    <property type="molecule type" value="Genomic_DNA"/>
</dbReference>
<dbReference type="RefSeq" id="WP_092406554.1">
    <property type="nucleotide sequence ID" value="NZ_FOVF01000007.1"/>
</dbReference>
<dbReference type="SUPFAM" id="SSF51556">
    <property type="entry name" value="Metallo-dependent hydrolases"/>
    <property type="match status" value="1"/>
</dbReference>
<protein>
    <submittedName>
        <fullName evidence="2">Membrane dipeptidase</fullName>
    </submittedName>
</protein>
<dbReference type="PROSITE" id="PS51365">
    <property type="entry name" value="RENAL_DIPEPTIDASE_2"/>
    <property type="match status" value="1"/>
</dbReference>
<accession>A0A1I4X3E8</accession>
<gene>
    <name evidence="2" type="ORF">SAMN05216289_10791</name>
</gene>
<dbReference type="Pfam" id="PF01244">
    <property type="entry name" value="Peptidase_M19"/>
    <property type="match status" value="1"/>
</dbReference>
<dbReference type="Proteomes" id="UP000198575">
    <property type="component" value="Unassembled WGS sequence"/>
</dbReference>
<evidence type="ECO:0000256" key="1">
    <source>
        <dbReference type="SAM" id="MobiDB-lite"/>
    </source>
</evidence>
<reference evidence="2 3" key="1">
    <citation type="submission" date="2016-10" db="EMBL/GenBank/DDBJ databases">
        <authorList>
            <person name="de Groot N.N."/>
        </authorList>
    </citation>
    <scope>NUCLEOTIDE SEQUENCE [LARGE SCALE GENOMIC DNA]</scope>
    <source>
        <strain evidence="2 3">CGMCC 1.7659</strain>
    </source>
</reference>
<name>A0A1I4X3E8_9GAMM</name>
<keyword evidence="3" id="KW-1185">Reference proteome</keyword>
<dbReference type="STRING" id="578942.SAMN05216289_10791"/>
<evidence type="ECO:0000313" key="2">
    <source>
        <dbReference type="EMBL" id="SFN20162.1"/>
    </source>
</evidence>
<dbReference type="PROSITE" id="PS51318">
    <property type="entry name" value="TAT"/>
    <property type="match status" value="1"/>
</dbReference>
<evidence type="ECO:0000313" key="3">
    <source>
        <dbReference type="Proteomes" id="UP000198575"/>
    </source>
</evidence>
<dbReference type="PANTHER" id="PTHR10443">
    <property type="entry name" value="MICROSOMAL DIPEPTIDASE"/>
    <property type="match status" value="1"/>
</dbReference>